<evidence type="ECO:0000313" key="1">
    <source>
        <dbReference type="EMBL" id="KKM16054.1"/>
    </source>
</evidence>
<proteinExistence type="predicted"/>
<organism evidence="1">
    <name type="scientific">marine sediment metagenome</name>
    <dbReference type="NCBI Taxonomy" id="412755"/>
    <lineage>
        <taxon>unclassified sequences</taxon>
        <taxon>metagenomes</taxon>
        <taxon>ecological metagenomes</taxon>
    </lineage>
</organism>
<accession>A0A0F9I8T2</accession>
<gene>
    <name evidence="1" type="ORF">LCGC14_1689720</name>
</gene>
<sequence>MTLFRPIPSLAFVKAVLANYFCTPSTASVYRSESRMAIFTSTCLYCELSPLVVSLCDAISPDAILRRIRAVIVNSLNSQAIRAFPHVGNKALERGPFSTHMDTTAPVVFVRWVLRVIAAGFHVSPAVVLRGCLAVNARQVRIHRRLPLGFGL</sequence>
<name>A0A0F9I8T2_9ZZZZ</name>
<dbReference type="EMBL" id="LAZR01014763">
    <property type="protein sequence ID" value="KKM16054.1"/>
    <property type="molecule type" value="Genomic_DNA"/>
</dbReference>
<comment type="caution">
    <text evidence="1">The sequence shown here is derived from an EMBL/GenBank/DDBJ whole genome shotgun (WGS) entry which is preliminary data.</text>
</comment>
<dbReference type="AlphaFoldDB" id="A0A0F9I8T2"/>
<reference evidence="1" key="1">
    <citation type="journal article" date="2015" name="Nature">
        <title>Complex archaea that bridge the gap between prokaryotes and eukaryotes.</title>
        <authorList>
            <person name="Spang A."/>
            <person name="Saw J.H."/>
            <person name="Jorgensen S.L."/>
            <person name="Zaremba-Niedzwiedzka K."/>
            <person name="Martijn J."/>
            <person name="Lind A.E."/>
            <person name="van Eijk R."/>
            <person name="Schleper C."/>
            <person name="Guy L."/>
            <person name="Ettema T.J."/>
        </authorList>
    </citation>
    <scope>NUCLEOTIDE SEQUENCE</scope>
</reference>
<protein>
    <submittedName>
        <fullName evidence="1">Uncharacterized protein</fullName>
    </submittedName>
</protein>